<keyword evidence="3" id="KW-1185">Reference proteome</keyword>
<keyword evidence="1" id="KW-0472">Membrane</keyword>
<dbReference type="AlphaFoldDB" id="A0A2T9Z114"/>
<dbReference type="OrthoDB" id="2141050at2759"/>
<evidence type="ECO:0000313" key="3">
    <source>
        <dbReference type="Proteomes" id="UP000245609"/>
    </source>
</evidence>
<organism evidence="2 3">
    <name type="scientific">Smittium megazygosporum</name>
    <dbReference type="NCBI Taxonomy" id="133381"/>
    <lineage>
        <taxon>Eukaryota</taxon>
        <taxon>Fungi</taxon>
        <taxon>Fungi incertae sedis</taxon>
        <taxon>Zoopagomycota</taxon>
        <taxon>Kickxellomycotina</taxon>
        <taxon>Harpellomycetes</taxon>
        <taxon>Harpellales</taxon>
        <taxon>Legeriomycetaceae</taxon>
        <taxon>Smittium</taxon>
    </lineage>
</organism>
<keyword evidence="1" id="KW-1133">Transmembrane helix</keyword>
<evidence type="ECO:0000313" key="2">
    <source>
        <dbReference type="EMBL" id="PVU98292.1"/>
    </source>
</evidence>
<reference evidence="2 3" key="1">
    <citation type="journal article" date="2018" name="MBio">
        <title>Comparative Genomics Reveals the Core Gene Toolbox for the Fungus-Insect Symbiosis.</title>
        <authorList>
            <person name="Wang Y."/>
            <person name="Stata M."/>
            <person name="Wang W."/>
            <person name="Stajich J.E."/>
            <person name="White M.M."/>
            <person name="Moncalvo J.M."/>
        </authorList>
    </citation>
    <scope>NUCLEOTIDE SEQUENCE [LARGE SCALE GENOMIC DNA]</scope>
    <source>
        <strain evidence="2 3">SC-DP-2</strain>
    </source>
</reference>
<proteinExistence type="predicted"/>
<comment type="caution">
    <text evidence="2">The sequence shown here is derived from an EMBL/GenBank/DDBJ whole genome shotgun (WGS) entry which is preliminary data.</text>
</comment>
<evidence type="ECO:0000256" key="1">
    <source>
        <dbReference type="SAM" id="Phobius"/>
    </source>
</evidence>
<sequence length="81" mass="8948">MGLTTNIATGVTLLTMARAYSVALQGKPLFQKKAGYVIWAGIGAFLGYGAFVLKKKAEADIERRYEELVENRNKRHSEASQ</sequence>
<accession>A0A2T9Z114</accession>
<feature type="transmembrane region" description="Helical" evidence="1">
    <location>
        <begin position="35"/>
        <end position="53"/>
    </location>
</feature>
<name>A0A2T9Z114_9FUNG</name>
<dbReference type="EMBL" id="MBFS01002392">
    <property type="protein sequence ID" value="PVU98292.1"/>
    <property type="molecule type" value="Genomic_DNA"/>
</dbReference>
<protein>
    <submittedName>
        <fullName evidence="2">Uncharacterized protein</fullName>
    </submittedName>
</protein>
<gene>
    <name evidence="2" type="ORF">BB560_005694</name>
</gene>
<keyword evidence="1" id="KW-0812">Transmembrane</keyword>
<dbReference type="Proteomes" id="UP000245609">
    <property type="component" value="Unassembled WGS sequence"/>
</dbReference>